<evidence type="ECO:0000256" key="6">
    <source>
        <dbReference type="RuleBase" id="RU363053"/>
    </source>
</evidence>
<comment type="subcellular location">
    <subcellularLocation>
        <location evidence="1">Membrane</location>
        <topology evidence="1">Multi-pass membrane protein</topology>
    </subcellularLocation>
</comment>
<evidence type="ECO:0000256" key="3">
    <source>
        <dbReference type="ARBA" id="ARBA00022692"/>
    </source>
</evidence>
<dbReference type="PANTHER" id="PTHR11266:SF8">
    <property type="entry name" value="MPV17-LIKE PROTEIN 2"/>
    <property type="match status" value="1"/>
</dbReference>
<keyword evidence="3 6" id="KW-0812">Transmembrane</keyword>
<dbReference type="Pfam" id="PF04117">
    <property type="entry name" value="Mpv17_PMP22"/>
    <property type="match status" value="1"/>
</dbReference>
<feature type="transmembrane region" description="Helical" evidence="6">
    <location>
        <begin position="54"/>
        <end position="72"/>
    </location>
</feature>
<keyword evidence="4 6" id="KW-1133">Transmembrane helix</keyword>
<evidence type="ECO:0000256" key="2">
    <source>
        <dbReference type="ARBA" id="ARBA00006824"/>
    </source>
</evidence>
<evidence type="ECO:0000313" key="9">
    <source>
        <dbReference type="WBParaSite" id="HPBE_0000052101-mRNA-1"/>
    </source>
</evidence>
<proteinExistence type="inferred from homology"/>
<evidence type="ECO:0000256" key="1">
    <source>
        <dbReference type="ARBA" id="ARBA00004141"/>
    </source>
</evidence>
<dbReference type="WBParaSite" id="HPBE_0000052101-mRNA-1">
    <property type="protein sequence ID" value="HPBE_0000052101-mRNA-1"/>
    <property type="gene ID" value="HPBE_0000052101"/>
</dbReference>
<feature type="transmembrane region" description="Helical" evidence="6">
    <location>
        <begin position="93"/>
        <end position="110"/>
    </location>
</feature>
<reference evidence="9" key="2">
    <citation type="submission" date="2019-09" db="UniProtKB">
        <authorList>
            <consortium name="WormBaseParasite"/>
        </authorList>
    </citation>
    <scope>IDENTIFICATION</scope>
</reference>
<dbReference type="GO" id="GO:0016020">
    <property type="term" value="C:membrane"/>
    <property type="evidence" value="ECO:0007669"/>
    <property type="project" value="UniProtKB-SubCell"/>
</dbReference>
<dbReference type="PANTHER" id="PTHR11266">
    <property type="entry name" value="PEROXISOMAL MEMBRANE PROTEIN 2, PXMP2 MPV17"/>
    <property type="match status" value="1"/>
</dbReference>
<evidence type="ECO:0000313" key="7">
    <source>
        <dbReference type="EMBL" id="VDO18904.1"/>
    </source>
</evidence>
<keyword evidence="5 6" id="KW-0472">Membrane</keyword>
<protein>
    <submittedName>
        <fullName evidence="9">Mpv17-like protein 2</fullName>
    </submittedName>
</protein>
<reference evidence="7 8" key="1">
    <citation type="submission" date="2018-11" db="EMBL/GenBank/DDBJ databases">
        <authorList>
            <consortium name="Pathogen Informatics"/>
        </authorList>
    </citation>
    <scope>NUCLEOTIDE SEQUENCE [LARGE SCALE GENOMIC DNA]</scope>
</reference>
<organism evidence="8 9">
    <name type="scientific">Heligmosomoides polygyrus</name>
    <name type="common">Parasitic roundworm</name>
    <dbReference type="NCBI Taxonomy" id="6339"/>
    <lineage>
        <taxon>Eukaryota</taxon>
        <taxon>Metazoa</taxon>
        <taxon>Ecdysozoa</taxon>
        <taxon>Nematoda</taxon>
        <taxon>Chromadorea</taxon>
        <taxon>Rhabditida</taxon>
        <taxon>Rhabditina</taxon>
        <taxon>Rhabditomorpha</taxon>
        <taxon>Strongyloidea</taxon>
        <taxon>Heligmosomidae</taxon>
        <taxon>Heligmosomoides</taxon>
    </lineage>
</organism>
<dbReference type="AlphaFoldDB" id="A0A183F2Y4"/>
<dbReference type="InterPro" id="IPR007248">
    <property type="entry name" value="Mpv17_PMP22"/>
</dbReference>
<accession>A0A3P7U3F7</accession>
<keyword evidence="8" id="KW-1185">Reference proteome</keyword>
<accession>A0A183F2Y4</accession>
<gene>
    <name evidence="7" type="ORF">HPBE_LOCUS522</name>
</gene>
<evidence type="ECO:0000313" key="8">
    <source>
        <dbReference type="Proteomes" id="UP000050761"/>
    </source>
</evidence>
<evidence type="ECO:0000256" key="4">
    <source>
        <dbReference type="ARBA" id="ARBA00022989"/>
    </source>
</evidence>
<dbReference type="EMBL" id="UZAH01000376">
    <property type="protein sequence ID" value="VDO18904.1"/>
    <property type="molecule type" value="Genomic_DNA"/>
</dbReference>
<name>A0A183F2Y4_HELPZ</name>
<dbReference type="Proteomes" id="UP000050761">
    <property type="component" value="Unassembled WGS sequence"/>
</dbReference>
<sequence>MSSFKGFVRRFKRHLFLTNTAISITQIGTADVIQQIVHGDVQRSGWDYIRTARMAAIGFVMGPMLHGYYRILDSRAFRGGKRKVVMKKLSCDTALMPVFSCTFITVGGLLEGRTLRDAFGEYRTKMWHIWKVDASIWPPTQLISFWFLPPTVRVLYVNVVSLIYNCIMSFIKHNDVEEIAQVI</sequence>
<dbReference type="GO" id="GO:0005739">
    <property type="term" value="C:mitochondrion"/>
    <property type="evidence" value="ECO:0007669"/>
    <property type="project" value="TreeGrafter"/>
</dbReference>
<dbReference type="GO" id="GO:0061668">
    <property type="term" value="P:mitochondrial ribosome assembly"/>
    <property type="evidence" value="ECO:0007669"/>
    <property type="project" value="TreeGrafter"/>
</dbReference>
<dbReference type="OrthoDB" id="10267969at2759"/>
<comment type="similarity">
    <text evidence="2 6">Belongs to the peroxisomal membrane protein PXMP2/4 family.</text>
</comment>
<evidence type="ECO:0000256" key="5">
    <source>
        <dbReference type="ARBA" id="ARBA00023136"/>
    </source>
</evidence>